<dbReference type="GO" id="GO:0005737">
    <property type="term" value="C:cytoplasm"/>
    <property type="evidence" value="ECO:0007669"/>
    <property type="project" value="TreeGrafter"/>
</dbReference>
<evidence type="ECO:0000259" key="4">
    <source>
        <dbReference type="Pfam" id="PF23598"/>
    </source>
</evidence>
<organism evidence="5 6">
    <name type="scientific">Morchella conica CCBAS932</name>
    <dbReference type="NCBI Taxonomy" id="1392247"/>
    <lineage>
        <taxon>Eukaryota</taxon>
        <taxon>Fungi</taxon>
        <taxon>Dikarya</taxon>
        <taxon>Ascomycota</taxon>
        <taxon>Pezizomycotina</taxon>
        <taxon>Pezizomycetes</taxon>
        <taxon>Pezizales</taxon>
        <taxon>Morchellaceae</taxon>
        <taxon>Morchella</taxon>
    </lineage>
</organism>
<keyword evidence="1" id="KW-0433">Leucine-rich repeat</keyword>
<dbReference type="OrthoDB" id="1394818at2759"/>
<name>A0A3N4KFF4_9PEZI</name>
<dbReference type="PANTHER" id="PTHR48051:SF1">
    <property type="entry name" value="RAS SUPPRESSOR PROTEIN 1"/>
    <property type="match status" value="1"/>
</dbReference>
<dbReference type="STRING" id="1392247.A0A3N4KFF4"/>
<reference evidence="5 6" key="1">
    <citation type="journal article" date="2018" name="Nat. Ecol. Evol.">
        <title>Pezizomycetes genomes reveal the molecular basis of ectomycorrhizal truffle lifestyle.</title>
        <authorList>
            <person name="Murat C."/>
            <person name="Payen T."/>
            <person name="Noel B."/>
            <person name="Kuo A."/>
            <person name="Morin E."/>
            <person name="Chen J."/>
            <person name="Kohler A."/>
            <person name="Krizsan K."/>
            <person name="Balestrini R."/>
            <person name="Da Silva C."/>
            <person name="Montanini B."/>
            <person name="Hainaut M."/>
            <person name="Levati E."/>
            <person name="Barry K.W."/>
            <person name="Belfiori B."/>
            <person name="Cichocki N."/>
            <person name="Clum A."/>
            <person name="Dockter R.B."/>
            <person name="Fauchery L."/>
            <person name="Guy J."/>
            <person name="Iotti M."/>
            <person name="Le Tacon F."/>
            <person name="Lindquist E.A."/>
            <person name="Lipzen A."/>
            <person name="Malagnac F."/>
            <person name="Mello A."/>
            <person name="Molinier V."/>
            <person name="Miyauchi S."/>
            <person name="Poulain J."/>
            <person name="Riccioni C."/>
            <person name="Rubini A."/>
            <person name="Sitrit Y."/>
            <person name="Splivallo R."/>
            <person name="Traeger S."/>
            <person name="Wang M."/>
            <person name="Zifcakova L."/>
            <person name="Wipf D."/>
            <person name="Zambonelli A."/>
            <person name="Paolocci F."/>
            <person name="Nowrousian M."/>
            <person name="Ottonello S."/>
            <person name="Baldrian P."/>
            <person name="Spatafora J.W."/>
            <person name="Henrissat B."/>
            <person name="Nagy L.G."/>
            <person name="Aury J.M."/>
            <person name="Wincker P."/>
            <person name="Grigoriev I.V."/>
            <person name="Bonfante P."/>
            <person name="Martin F.M."/>
        </authorList>
    </citation>
    <scope>NUCLEOTIDE SEQUENCE [LARGE SCALE GENOMIC DNA]</scope>
    <source>
        <strain evidence="5 6">CCBAS932</strain>
    </source>
</reference>
<dbReference type="Pfam" id="PF10428">
    <property type="entry name" value="SOG2"/>
    <property type="match status" value="1"/>
</dbReference>
<evidence type="ECO:0000256" key="3">
    <source>
        <dbReference type="SAM" id="MobiDB-lite"/>
    </source>
</evidence>
<dbReference type="AlphaFoldDB" id="A0A3N4KFF4"/>
<evidence type="ECO:0000313" key="6">
    <source>
        <dbReference type="Proteomes" id="UP000277580"/>
    </source>
</evidence>
<dbReference type="SMART" id="SM00364">
    <property type="entry name" value="LRR_BAC"/>
    <property type="match status" value="3"/>
</dbReference>
<dbReference type="InterPro" id="IPR019487">
    <property type="entry name" value="RAM_signalling_pathway_SOG2"/>
</dbReference>
<dbReference type="InterPro" id="IPR055414">
    <property type="entry name" value="LRR_R13L4/SHOC2-like"/>
</dbReference>
<dbReference type="InterPro" id="IPR050216">
    <property type="entry name" value="LRR_domain-containing"/>
</dbReference>
<feature type="domain" description="Disease resistance R13L4/SHOC-2-like LRR" evidence="4">
    <location>
        <begin position="54"/>
        <end position="161"/>
    </location>
</feature>
<feature type="region of interest" description="Disordered" evidence="3">
    <location>
        <begin position="279"/>
        <end position="376"/>
    </location>
</feature>
<dbReference type="Pfam" id="PF23598">
    <property type="entry name" value="LRR_14"/>
    <property type="match status" value="1"/>
</dbReference>
<feature type="compositionally biased region" description="Basic and acidic residues" evidence="3">
    <location>
        <begin position="319"/>
        <end position="333"/>
    </location>
</feature>
<dbReference type="InterPro" id="IPR032675">
    <property type="entry name" value="LRR_dom_sf"/>
</dbReference>
<dbReference type="InParanoid" id="A0A3N4KFF4"/>
<proteinExistence type="predicted"/>
<keyword evidence="2" id="KW-0677">Repeat</keyword>
<feature type="region of interest" description="Disordered" evidence="3">
    <location>
        <begin position="219"/>
        <end position="246"/>
    </location>
</feature>
<evidence type="ECO:0000313" key="5">
    <source>
        <dbReference type="EMBL" id="RPB09220.1"/>
    </source>
</evidence>
<dbReference type="SMART" id="SM00369">
    <property type="entry name" value="LRR_TYP"/>
    <property type="match status" value="3"/>
</dbReference>
<dbReference type="InterPro" id="IPR003591">
    <property type="entry name" value="Leu-rich_rpt_typical-subtyp"/>
</dbReference>
<evidence type="ECO:0000256" key="1">
    <source>
        <dbReference type="ARBA" id="ARBA00022614"/>
    </source>
</evidence>
<gene>
    <name evidence="5" type="ORF">P167DRAFT_492908</name>
</gene>
<dbReference type="Proteomes" id="UP000277580">
    <property type="component" value="Unassembled WGS sequence"/>
</dbReference>
<keyword evidence="6" id="KW-1185">Reference proteome</keyword>
<accession>A0A3N4KFF4</accession>
<dbReference type="PANTHER" id="PTHR48051">
    <property type="match status" value="1"/>
</dbReference>
<evidence type="ECO:0000256" key="2">
    <source>
        <dbReference type="ARBA" id="ARBA00022737"/>
    </source>
</evidence>
<feature type="compositionally biased region" description="Gly residues" evidence="3">
    <location>
        <begin position="353"/>
        <end position="366"/>
    </location>
</feature>
<sequence>MATPTPTPPPIPPPLDKASCITLVTHTLADARARGDPVTIDLSHQRIAAIPVEVLELVKCEIERLALAHNQLTGFSDEFAALPRLRYLNLRSNFLREFPAALTRLPSLEILDVSRNRLRALPADFGTLVNLKVLSMSKNKITTLPAYIGDMHDLKILKLDHNPLSFPPAAVLDLDGEETDRDAWLDNLKRFLRNGSSGSENDFLSTAATLVARPSTETLFSDAGNGNGDTIKPLKGGGPTITPFRDTPGMAAKKASMGTGRRPPKQLLQSLPMALLPAALKSPGPLQPLPQTPTERSRSNSESTILNTRRMGMVGTRGKHAEQQHLRTVDEQHLQLQKAKHQRGYSHDSAVVRGGGGSGNGNGSGGSPPDRPLPLFRRLSSLPEHKRSSQSVSSARIGEAARGILYAMSTLQGPIEEFVQSLTPAPAGDTSTIDTALYTANIHIGTLVSALEAFEETDEEAQVIDACYACVAAFKRVLALIRETGGAGCQEKRYVRTLLLMVYGSYIEIQHSYETLRPLLPGAGEEPPVTARLYAPPPPPLRLKNSSSVVSLPSTPRQDVFMLQPPPTPGLAVAGAVDGGFDSDEPLYGKFVAATTAATTTLPVIEREIKAAAGSVPNPAVALKLREVAALCVAGTEAARRLGMVKWEAVREGDVAERRRFWEETNKFTNVTFPPFFFPLGVLSELWKLIANDGMDSW</sequence>
<dbReference type="Gene3D" id="3.80.10.10">
    <property type="entry name" value="Ribonuclease Inhibitor"/>
    <property type="match status" value="1"/>
</dbReference>
<protein>
    <recommendedName>
        <fullName evidence="4">Disease resistance R13L4/SHOC-2-like LRR domain-containing protein</fullName>
    </recommendedName>
</protein>
<dbReference type="SUPFAM" id="SSF52058">
    <property type="entry name" value="L domain-like"/>
    <property type="match status" value="1"/>
</dbReference>
<dbReference type="EMBL" id="ML119154">
    <property type="protein sequence ID" value="RPB09220.1"/>
    <property type="molecule type" value="Genomic_DNA"/>
</dbReference>